<dbReference type="AlphaFoldDB" id="A0A1H1KV89"/>
<proteinExistence type="predicted"/>
<keyword evidence="3" id="KW-1185">Reference proteome</keyword>
<feature type="signal peptide" evidence="1">
    <location>
        <begin position="1"/>
        <end position="22"/>
    </location>
</feature>
<feature type="chain" id="PRO_5009252811" evidence="1">
    <location>
        <begin position="23"/>
        <end position="262"/>
    </location>
</feature>
<dbReference type="Proteomes" id="UP000198858">
    <property type="component" value="Chromosome I"/>
</dbReference>
<organism evidence="2 3">
    <name type="scientific">Christiangramia echinicola</name>
    <dbReference type="NCBI Taxonomy" id="279359"/>
    <lineage>
        <taxon>Bacteria</taxon>
        <taxon>Pseudomonadati</taxon>
        <taxon>Bacteroidota</taxon>
        <taxon>Flavobacteriia</taxon>
        <taxon>Flavobacteriales</taxon>
        <taxon>Flavobacteriaceae</taxon>
        <taxon>Christiangramia</taxon>
    </lineage>
</organism>
<gene>
    <name evidence="2" type="ORF">SAMN04488552_0160</name>
</gene>
<name>A0A1H1KV89_9FLAO</name>
<reference evidence="2 3" key="1">
    <citation type="submission" date="2016-10" db="EMBL/GenBank/DDBJ databases">
        <authorList>
            <person name="Varghese N."/>
            <person name="Submissions S."/>
        </authorList>
    </citation>
    <scope>NUCLEOTIDE SEQUENCE [LARGE SCALE GENOMIC DNA]</scope>
    <source>
        <strain evidence="2 3">Mar_2010_102</strain>
    </source>
</reference>
<accession>A0A1H1KV89</accession>
<dbReference type="RefSeq" id="WP_035716255.1">
    <property type="nucleotide sequence ID" value="NZ_LT629745.1"/>
</dbReference>
<dbReference type="STRING" id="1250231.SAMN04488552_0160"/>
<evidence type="ECO:0000313" key="2">
    <source>
        <dbReference type="EMBL" id="SDR65609.1"/>
    </source>
</evidence>
<protein>
    <submittedName>
        <fullName evidence="2">Uncharacterized protein</fullName>
    </submittedName>
</protein>
<keyword evidence="1" id="KW-0732">Signal</keyword>
<sequence length="262" mass="29863">MKLIIKITSFIFCAFLSVSLWAQEGKAQAFWIHEDQVNPSMRMEYEKASKDLVAACKENNIQTINWAVASMDDGTYLSITPIENLADIQNKNFGDLQEKVGEEKFTKMFENFNKCYDNHGDYVALLLPSLSYMPDGLSTDTPGKNYRVWHRMDVSAGNLQKIEGKMKELKDLFASKKSKMHYRIYRSGFGTMGDYYTAVISAKDALEYDTMSKENDNLLGEDGQKLFGEVFKYVEAYDVKRGGMRPELAYQPTALSNNTVKD</sequence>
<evidence type="ECO:0000256" key="1">
    <source>
        <dbReference type="SAM" id="SignalP"/>
    </source>
</evidence>
<evidence type="ECO:0000313" key="3">
    <source>
        <dbReference type="Proteomes" id="UP000198858"/>
    </source>
</evidence>
<dbReference type="EMBL" id="LT629745">
    <property type="protein sequence ID" value="SDR65609.1"/>
    <property type="molecule type" value="Genomic_DNA"/>
</dbReference>